<keyword evidence="3" id="KW-1185">Reference proteome</keyword>
<comment type="caution">
    <text evidence="2">The sequence shown here is derived from an EMBL/GenBank/DDBJ whole genome shotgun (WGS) entry which is preliminary data.</text>
</comment>
<organism evidence="2 3">
    <name type="scientific">Aureimonas endophytica</name>
    <dbReference type="NCBI Taxonomy" id="2027858"/>
    <lineage>
        <taxon>Bacteria</taxon>
        <taxon>Pseudomonadati</taxon>
        <taxon>Pseudomonadota</taxon>
        <taxon>Alphaproteobacteria</taxon>
        <taxon>Hyphomicrobiales</taxon>
        <taxon>Aurantimonadaceae</taxon>
        <taxon>Aureimonas</taxon>
    </lineage>
</organism>
<evidence type="ECO:0000313" key="2">
    <source>
        <dbReference type="EMBL" id="GGD94487.1"/>
    </source>
</evidence>
<dbReference type="GO" id="GO:0006355">
    <property type="term" value="P:regulation of DNA-templated transcription"/>
    <property type="evidence" value="ECO:0007669"/>
    <property type="project" value="InterPro"/>
</dbReference>
<evidence type="ECO:0000256" key="1">
    <source>
        <dbReference type="ARBA" id="ARBA00022649"/>
    </source>
</evidence>
<accession>A0A917E1B8</accession>
<dbReference type="InterPro" id="IPR010985">
    <property type="entry name" value="Ribbon_hlx_hlx"/>
</dbReference>
<evidence type="ECO:0008006" key="4">
    <source>
        <dbReference type="Google" id="ProtNLM"/>
    </source>
</evidence>
<keyword evidence="1" id="KW-1277">Toxin-antitoxin system</keyword>
<dbReference type="AlphaFoldDB" id="A0A917E1B8"/>
<dbReference type="RefSeq" id="WP_188907219.1">
    <property type="nucleotide sequence ID" value="NZ_BMIQ01000001.1"/>
</dbReference>
<proteinExistence type="predicted"/>
<dbReference type="InterPro" id="IPR022789">
    <property type="entry name" value="ParD"/>
</dbReference>
<gene>
    <name evidence="2" type="ORF">GCM10011390_11560</name>
</gene>
<dbReference type="Proteomes" id="UP000644699">
    <property type="component" value="Unassembled WGS sequence"/>
</dbReference>
<dbReference type="SUPFAM" id="SSF47598">
    <property type="entry name" value="Ribbon-helix-helix"/>
    <property type="match status" value="1"/>
</dbReference>
<dbReference type="Gene3D" id="6.10.10.120">
    <property type="entry name" value="Antitoxin ParD1-like"/>
    <property type="match status" value="1"/>
</dbReference>
<reference evidence="2" key="1">
    <citation type="journal article" date="2014" name="Int. J. Syst. Evol. Microbiol.">
        <title>Complete genome sequence of Corynebacterium casei LMG S-19264T (=DSM 44701T), isolated from a smear-ripened cheese.</title>
        <authorList>
            <consortium name="US DOE Joint Genome Institute (JGI-PGF)"/>
            <person name="Walter F."/>
            <person name="Albersmeier A."/>
            <person name="Kalinowski J."/>
            <person name="Ruckert C."/>
        </authorList>
    </citation>
    <scope>NUCLEOTIDE SEQUENCE</scope>
    <source>
        <strain evidence="2">CGMCC 1.15367</strain>
    </source>
</reference>
<evidence type="ECO:0000313" key="3">
    <source>
        <dbReference type="Proteomes" id="UP000644699"/>
    </source>
</evidence>
<dbReference type="InterPro" id="IPR038296">
    <property type="entry name" value="ParD_sf"/>
</dbReference>
<reference evidence="2" key="2">
    <citation type="submission" date="2020-09" db="EMBL/GenBank/DDBJ databases">
        <authorList>
            <person name="Sun Q."/>
            <person name="Zhou Y."/>
        </authorList>
    </citation>
    <scope>NUCLEOTIDE SEQUENCE</scope>
    <source>
        <strain evidence="2">CGMCC 1.15367</strain>
    </source>
</reference>
<dbReference type="Pfam" id="PF03693">
    <property type="entry name" value="ParD_antitoxin"/>
    <property type="match status" value="1"/>
</dbReference>
<dbReference type="EMBL" id="BMIQ01000001">
    <property type="protein sequence ID" value="GGD94487.1"/>
    <property type="molecule type" value="Genomic_DNA"/>
</dbReference>
<sequence length="76" mass="8226">MTEEPKTLTVDLGDQQNALDELMATGRYASPSEVVQEALQALEREDALIEELMEDKLQGVLDEAPAPADATEPARG</sequence>
<protein>
    <recommendedName>
        <fullName evidence="4">Antitoxin ParD1/3/4</fullName>
    </recommendedName>
</protein>
<name>A0A917E1B8_9HYPH</name>